<name>A0A135IBI4_9GAMM</name>
<organism evidence="2 3">
    <name type="scientific">Enterovibrio coralii</name>
    <dbReference type="NCBI Taxonomy" id="294935"/>
    <lineage>
        <taxon>Bacteria</taxon>
        <taxon>Pseudomonadati</taxon>
        <taxon>Pseudomonadota</taxon>
        <taxon>Gammaproteobacteria</taxon>
        <taxon>Vibrionales</taxon>
        <taxon>Vibrionaceae</taxon>
        <taxon>Enterovibrio</taxon>
    </lineage>
</organism>
<gene>
    <name evidence="2" type="ORF">ATN88_23365</name>
</gene>
<evidence type="ECO:0000313" key="2">
    <source>
        <dbReference type="EMBL" id="KXF82817.1"/>
    </source>
</evidence>
<evidence type="ECO:0000256" key="1">
    <source>
        <dbReference type="SAM" id="Phobius"/>
    </source>
</evidence>
<keyword evidence="1" id="KW-0812">Transmembrane</keyword>
<feature type="transmembrane region" description="Helical" evidence="1">
    <location>
        <begin position="38"/>
        <end position="59"/>
    </location>
</feature>
<dbReference type="Proteomes" id="UP000070529">
    <property type="component" value="Unassembled WGS sequence"/>
</dbReference>
<dbReference type="AlphaFoldDB" id="A0A135IBI4"/>
<dbReference type="EMBL" id="LNTY01000015">
    <property type="protein sequence ID" value="KXF82817.1"/>
    <property type="molecule type" value="Genomic_DNA"/>
</dbReference>
<proteinExistence type="predicted"/>
<evidence type="ECO:0000313" key="3">
    <source>
        <dbReference type="Proteomes" id="UP000070529"/>
    </source>
</evidence>
<keyword evidence="1" id="KW-1133">Transmembrane helix</keyword>
<feature type="transmembrane region" description="Helical" evidence="1">
    <location>
        <begin position="7"/>
        <end position="26"/>
    </location>
</feature>
<reference evidence="2 3" key="1">
    <citation type="submission" date="2015-11" db="EMBL/GenBank/DDBJ databases">
        <title>Genomic Taxonomy of the Vibrionaceae.</title>
        <authorList>
            <person name="Gomez-Gil B."/>
            <person name="Enciso-Ibarra J."/>
        </authorList>
    </citation>
    <scope>NUCLEOTIDE SEQUENCE [LARGE SCALE GENOMIC DNA]</scope>
    <source>
        <strain evidence="2 3">CAIM 912</strain>
    </source>
</reference>
<comment type="caution">
    <text evidence="2">The sequence shown here is derived from an EMBL/GenBank/DDBJ whole genome shotgun (WGS) entry which is preliminary data.</text>
</comment>
<dbReference type="OrthoDB" id="8481133at2"/>
<dbReference type="Pfam" id="PF11391">
    <property type="entry name" value="DUF2798"/>
    <property type="match status" value="1"/>
</dbReference>
<keyword evidence="3" id="KW-1185">Reference proteome</keyword>
<protein>
    <submittedName>
        <fullName evidence="2">MFS transporter permease</fullName>
    </submittedName>
</protein>
<sequence>MKNKQFWISTTISTATMAMMMSGVISGYKMGFSSDWPAIWLDSFQIAWPCAFILNLTVLPQVRKAASWLSAKV</sequence>
<accession>A0A135IBI4</accession>
<keyword evidence="1" id="KW-0472">Membrane</keyword>
<dbReference type="RefSeq" id="WP_067412132.1">
    <property type="nucleotide sequence ID" value="NZ_LNTY01000015.1"/>
</dbReference>
<dbReference type="InterPro" id="IPR021529">
    <property type="entry name" value="DUF2798"/>
</dbReference>